<accession>A0A9Q1EJL0</accession>
<organism evidence="1 2">
    <name type="scientific">Synaphobranchus kaupii</name>
    <name type="common">Kaup's arrowtooth eel</name>
    <dbReference type="NCBI Taxonomy" id="118154"/>
    <lineage>
        <taxon>Eukaryota</taxon>
        <taxon>Metazoa</taxon>
        <taxon>Chordata</taxon>
        <taxon>Craniata</taxon>
        <taxon>Vertebrata</taxon>
        <taxon>Euteleostomi</taxon>
        <taxon>Actinopterygii</taxon>
        <taxon>Neopterygii</taxon>
        <taxon>Teleostei</taxon>
        <taxon>Anguilliformes</taxon>
        <taxon>Synaphobranchidae</taxon>
        <taxon>Synaphobranchus</taxon>
    </lineage>
</organism>
<dbReference type="EMBL" id="JAINUF010000016">
    <property type="protein sequence ID" value="KAJ8339982.1"/>
    <property type="molecule type" value="Genomic_DNA"/>
</dbReference>
<sequence>MSGGVDRALTHWGGMEVGRVFSTLQAQLGSVPVNPRILQKVVVSQPHMRTCPRKSHLNAEPFMPFDLAKLANGVSYTLTAVIDPILPKGTKVVQ</sequence>
<name>A0A9Q1EJL0_SYNKA</name>
<keyword evidence="2" id="KW-1185">Reference proteome</keyword>
<dbReference type="Proteomes" id="UP001152622">
    <property type="component" value="Chromosome 16"/>
</dbReference>
<evidence type="ECO:0000313" key="2">
    <source>
        <dbReference type="Proteomes" id="UP001152622"/>
    </source>
</evidence>
<reference evidence="1" key="1">
    <citation type="journal article" date="2023" name="Science">
        <title>Genome structures resolve the early diversification of teleost fishes.</title>
        <authorList>
            <person name="Parey E."/>
            <person name="Louis A."/>
            <person name="Montfort J."/>
            <person name="Bouchez O."/>
            <person name="Roques C."/>
            <person name="Iampietro C."/>
            <person name="Lluch J."/>
            <person name="Castinel A."/>
            <person name="Donnadieu C."/>
            <person name="Desvignes T."/>
            <person name="Floi Bucao C."/>
            <person name="Jouanno E."/>
            <person name="Wen M."/>
            <person name="Mejri S."/>
            <person name="Dirks R."/>
            <person name="Jansen H."/>
            <person name="Henkel C."/>
            <person name="Chen W.J."/>
            <person name="Zahm M."/>
            <person name="Cabau C."/>
            <person name="Klopp C."/>
            <person name="Thompson A.W."/>
            <person name="Robinson-Rechavi M."/>
            <person name="Braasch I."/>
            <person name="Lecointre G."/>
            <person name="Bobe J."/>
            <person name="Postlethwait J.H."/>
            <person name="Berthelot C."/>
            <person name="Roest Crollius H."/>
            <person name="Guiguen Y."/>
        </authorList>
    </citation>
    <scope>NUCLEOTIDE SEQUENCE</scope>
    <source>
        <strain evidence="1">WJC10195</strain>
    </source>
</reference>
<dbReference type="AlphaFoldDB" id="A0A9Q1EJL0"/>
<comment type="caution">
    <text evidence="1">The sequence shown here is derived from an EMBL/GenBank/DDBJ whole genome shotgun (WGS) entry which is preliminary data.</text>
</comment>
<proteinExistence type="predicted"/>
<gene>
    <name evidence="1" type="ORF">SKAU_G00346150</name>
</gene>
<evidence type="ECO:0000313" key="1">
    <source>
        <dbReference type="EMBL" id="KAJ8339982.1"/>
    </source>
</evidence>
<protein>
    <submittedName>
        <fullName evidence="1">Uncharacterized protein</fullName>
    </submittedName>
</protein>